<evidence type="ECO:0000256" key="1">
    <source>
        <dbReference type="ARBA" id="ARBA00022723"/>
    </source>
</evidence>
<dbReference type="PANTHER" id="PTHR43122">
    <property type="entry name" value="FERREDOXIN SUBUNIT OF PYRUVATE:FLAVODOXIN OXIDOREDUCTASE-RELATED"/>
    <property type="match status" value="1"/>
</dbReference>
<dbReference type="AlphaFoldDB" id="A0A1L8D385"/>
<dbReference type="EMBL" id="BDJL01000055">
    <property type="protein sequence ID" value="GAV25640.1"/>
    <property type="molecule type" value="Genomic_DNA"/>
</dbReference>
<evidence type="ECO:0000256" key="3">
    <source>
        <dbReference type="ARBA" id="ARBA00023014"/>
    </source>
</evidence>
<name>A0A1L8D385_9THEO</name>
<comment type="caution">
    <text evidence="5">The sequence shown here is derived from an EMBL/GenBank/DDBJ whole genome shotgun (WGS) entry which is preliminary data.</text>
</comment>
<dbReference type="PANTHER" id="PTHR43122:SF2">
    <property type="entry name" value="FERREDOXIN SUBUNIT OF PYRUVATE:FLAVODOXIN OXIDOREDUCTASE"/>
    <property type="match status" value="1"/>
</dbReference>
<sequence>MGVVVSKEYCKSCGLCINICPAKVLAVSREINLLGYNPVEVVNPENCRECGFCYLVCPDAALTVEVNKK</sequence>
<gene>
    <name evidence="5" type="ORF">ciss_15730</name>
</gene>
<accession>A0A1L8D385</accession>
<dbReference type="SUPFAM" id="SSF54862">
    <property type="entry name" value="4Fe-4S ferredoxins"/>
    <property type="match status" value="1"/>
</dbReference>
<dbReference type="OrthoDB" id="9803192at2"/>
<evidence type="ECO:0000313" key="5">
    <source>
        <dbReference type="EMBL" id="GAV25640.1"/>
    </source>
</evidence>
<organism evidence="5 6">
    <name type="scientific">Carboxydothermus islandicus</name>
    <dbReference type="NCBI Taxonomy" id="661089"/>
    <lineage>
        <taxon>Bacteria</taxon>
        <taxon>Bacillati</taxon>
        <taxon>Bacillota</taxon>
        <taxon>Clostridia</taxon>
        <taxon>Thermoanaerobacterales</taxon>
        <taxon>Thermoanaerobacteraceae</taxon>
        <taxon>Carboxydothermus</taxon>
    </lineage>
</organism>
<dbReference type="InterPro" id="IPR017896">
    <property type="entry name" value="4Fe4S_Fe-S-bd"/>
</dbReference>
<dbReference type="GO" id="GO:0046872">
    <property type="term" value="F:metal ion binding"/>
    <property type="evidence" value="ECO:0007669"/>
    <property type="project" value="UniProtKB-KW"/>
</dbReference>
<dbReference type="Proteomes" id="UP000187338">
    <property type="component" value="Unassembled WGS sequence"/>
</dbReference>
<proteinExistence type="predicted"/>
<dbReference type="GO" id="GO:0051536">
    <property type="term" value="F:iron-sulfur cluster binding"/>
    <property type="evidence" value="ECO:0007669"/>
    <property type="project" value="UniProtKB-KW"/>
</dbReference>
<keyword evidence="1" id="KW-0479">Metal-binding</keyword>
<dbReference type="Pfam" id="PF13187">
    <property type="entry name" value="Fer4_9"/>
    <property type="match status" value="1"/>
</dbReference>
<feature type="domain" description="4Fe-4S ferredoxin-type" evidence="4">
    <location>
        <begin position="38"/>
        <end position="67"/>
    </location>
</feature>
<evidence type="ECO:0000256" key="2">
    <source>
        <dbReference type="ARBA" id="ARBA00023004"/>
    </source>
</evidence>
<dbReference type="PROSITE" id="PS51379">
    <property type="entry name" value="4FE4S_FER_2"/>
    <property type="match status" value="2"/>
</dbReference>
<keyword evidence="3" id="KW-0411">Iron-sulfur</keyword>
<dbReference type="PROSITE" id="PS00198">
    <property type="entry name" value="4FE4S_FER_1"/>
    <property type="match status" value="1"/>
</dbReference>
<evidence type="ECO:0000313" key="6">
    <source>
        <dbReference type="Proteomes" id="UP000187338"/>
    </source>
</evidence>
<reference evidence="6" key="1">
    <citation type="submission" date="2016-12" db="EMBL/GenBank/DDBJ databases">
        <title>Draft Genome Sequences od Carboxydothermus pertinax and islandicus, Hydrogenogenic Carboxydotrophic Bacteria.</title>
        <authorList>
            <person name="Fukuyama Y."/>
            <person name="Ohmae K."/>
            <person name="Yoneda Y."/>
            <person name="Yoshida T."/>
            <person name="Sako Y."/>
        </authorList>
    </citation>
    <scope>NUCLEOTIDE SEQUENCE [LARGE SCALE GENOMIC DNA]</scope>
    <source>
        <strain evidence="6">SET</strain>
    </source>
</reference>
<dbReference type="Gene3D" id="3.30.70.20">
    <property type="match status" value="1"/>
</dbReference>
<feature type="domain" description="4Fe-4S ferredoxin-type" evidence="4">
    <location>
        <begin position="1"/>
        <end position="30"/>
    </location>
</feature>
<dbReference type="STRING" id="661089.ciss_15730"/>
<dbReference type="InterPro" id="IPR017900">
    <property type="entry name" value="4Fe4S_Fe_S_CS"/>
</dbReference>
<protein>
    <submittedName>
        <fullName evidence="5">Tungsten formylmethanofuran dehydrogenase subunit G</fullName>
    </submittedName>
</protein>
<keyword evidence="6" id="KW-1185">Reference proteome</keyword>
<dbReference type="RefSeq" id="WP_075865788.1">
    <property type="nucleotide sequence ID" value="NZ_BDJL01000055.1"/>
</dbReference>
<evidence type="ECO:0000259" key="4">
    <source>
        <dbReference type="PROSITE" id="PS51379"/>
    </source>
</evidence>
<keyword evidence="2" id="KW-0408">Iron</keyword>